<organism evidence="8 9">
    <name type="scientific">Georgenia halophila</name>
    <dbReference type="NCBI Taxonomy" id="620889"/>
    <lineage>
        <taxon>Bacteria</taxon>
        <taxon>Bacillati</taxon>
        <taxon>Actinomycetota</taxon>
        <taxon>Actinomycetes</taxon>
        <taxon>Micrococcales</taxon>
        <taxon>Bogoriellaceae</taxon>
        <taxon>Georgenia</taxon>
    </lineage>
</organism>
<comment type="caution">
    <text evidence="8">The sequence shown here is derived from an EMBL/GenBank/DDBJ whole genome shotgun (WGS) entry which is preliminary data.</text>
</comment>
<feature type="transmembrane region" description="Helical" evidence="6">
    <location>
        <begin position="6"/>
        <end position="29"/>
    </location>
</feature>
<evidence type="ECO:0000256" key="5">
    <source>
        <dbReference type="ARBA" id="ARBA00023136"/>
    </source>
</evidence>
<keyword evidence="5 6" id="KW-0472">Membrane</keyword>
<feature type="transmembrane region" description="Helical" evidence="6">
    <location>
        <begin position="257"/>
        <end position="276"/>
    </location>
</feature>
<dbReference type="PANTHER" id="PTHR35007">
    <property type="entry name" value="INTEGRAL MEMBRANE PROTEIN-RELATED"/>
    <property type="match status" value="1"/>
</dbReference>
<feature type="transmembrane region" description="Helical" evidence="6">
    <location>
        <begin position="288"/>
        <end position="308"/>
    </location>
</feature>
<keyword evidence="9" id="KW-1185">Reference proteome</keyword>
<evidence type="ECO:0000256" key="6">
    <source>
        <dbReference type="SAM" id="Phobius"/>
    </source>
</evidence>
<protein>
    <recommendedName>
        <fullName evidence="7">Type II secretion system protein GspF domain-containing protein</fullName>
    </recommendedName>
</protein>
<evidence type="ECO:0000256" key="4">
    <source>
        <dbReference type="ARBA" id="ARBA00022989"/>
    </source>
</evidence>
<dbReference type="Proteomes" id="UP001500622">
    <property type="component" value="Unassembled WGS sequence"/>
</dbReference>
<dbReference type="PANTHER" id="PTHR35007:SF1">
    <property type="entry name" value="PILUS ASSEMBLY PROTEIN"/>
    <property type="match status" value="1"/>
</dbReference>
<keyword evidence="4 6" id="KW-1133">Transmembrane helix</keyword>
<evidence type="ECO:0000256" key="1">
    <source>
        <dbReference type="ARBA" id="ARBA00004651"/>
    </source>
</evidence>
<dbReference type="InterPro" id="IPR018076">
    <property type="entry name" value="T2SS_GspF_dom"/>
</dbReference>
<proteinExistence type="predicted"/>
<keyword evidence="3 6" id="KW-0812">Transmembrane</keyword>
<dbReference type="Pfam" id="PF00482">
    <property type="entry name" value="T2SSF"/>
    <property type="match status" value="1"/>
</dbReference>
<dbReference type="InterPro" id="IPR042094">
    <property type="entry name" value="T2SS_GspF_sf"/>
</dbReference>
<dbReference type="RefSeq" id="WP_345216547.1">
    <property type="nucleotide sequence ID" value="NZ_BAABGN010000011.1"/>
</dbReference>
<dbReference type="Gene3D" id="1.20.81.30">
    <property type="entry name" value="Type II secretion system (T2SS), domain F"/>
    <property type="match status" value="1"/>
</dbReference>
<evidence type="ECO:0000313" key="8">
    <source>
        <dbReference type="EMBL" id="GAA4426066.1"/>
    </source>
</evidence>
<accession>A0ABP8LBX8</accession>
<dbReference type="EMBL" id="BAABGN010000011">
    <property type="protein sequence ID" value="GAA4426066.1"/>
    <property type="molecule type" value="Genomic_DNA"/>
</dbReference>
<sequence length="316" mass="33028">MTTLLASPSAVVGIVAIALALAAAAYLVLGPRPARVPLERRRPRSEPRSGLLTGATSATTSAIDRVVQRRGGPALAAALERAGVTMRPQDFTLLVVAGALAAAAVGLLLGAPLLALLLAAAVPLLAKVYLGVLASRRQKAFADQLDDSLQIMASSLRAGHSLLQALHAVAQEAEEPTSQEFARVVNETRVGRELGPALEETAERTASEDFTWVAQAIAINREVGGNLAEVLDGVGNTIRERGQLRRQVGALSAEGKLSALILMALPFGIIAFLALASPSYLAAFTESLIGYAMIGVSIVMLIVGGLWLRKVVSFKF</sequence>
<evidence type="ECO:0000256" key="3">
    <source>
        <dbReference type="ARBA" id="ARBA00022692"/>
    </source>
</evidence>
<comment type="subcellular location">
    <subcellularLocation>
        <location evidence="1">Cell membrane</location>
        <topology evidence="1">Multi-pass membrane protein</topology>
    </subcellularLocation>
</comment>
<name>A0ABP8LBX8_9MICO</name>
<keyword evidence="2" id="KW-1003">Cell membrane</keyword>
<evidence type="ECO:0000313" key="9">
    <source>
        <dbReference type="Proteomes" id="UP001500622"/>
    </source>
</evidence>
<evidence type="ECO:0000259" key="7">
    <source>
        <dbReference type="Pfam" id="PF00482"/>
    </source>
</evidence>
<reference evidence="9" key="1">
    <citation type="journal article" date="2019" name="Int. J. Syst. Evol. Microbiol.">
        <title>The Global Catalogue of Microorganisms (GCM) 10K type strain sequencing project: providing services to taxonomists for standard genome sequencing and annotation.</title>
        <authorList>
            <consortium name="The Broad Institute Genomics Platform"/>
            <consortium name="The Broad Institute Genome Sequencing Center for Infectious Disease"/>
            <person name="Wu L."/>
            <person name="Ma J."/>
        </authorList>
    </citation>
    <scope>NUCLEOTIDE SEQUENCE [LARGE SCALE GENOMIC DNA]</scope>
    <source>
        <strain evidence="9">JCM 17810</strain>
    </source>
</reference>
<evidence type="ECO:0000256" key="2">
    <source>
        <dbReference type="ARBA" id="ARBA00022475"/>
    </source>
</evidence>
<feature type="transmembrane region" description="Helical" evidence="6">
    <location>
        <begin position="115"/>
        <end position="134"/>
    </location>
</feature>
<feature type="transmembrane region" description="Helical" evidence="6">
    <location>
        <begin position="91"/>
        <end position="109"/>
    </location>
</feature>
<gene>
    <name evidence="8" type="ORF">GCM10023169_24500</name>
</gene>
<feature type="domain" description="Type II secretion system protein GspF" evidence="7">
    <location>
        <begin position="149"/>
        <end position="273"/>
    </location>
</feature>